<dbReference type="Gene3D" id="3.40.50.2000">
    <property type="entry name" value="Glycogen Phosphorylase B"/>
    <property type="match status" value="2"/>
</dbReference>
<sequence length="790" mass="86526">MAETTILFLTYSELGQATIMLAVAHEFLLRPSYDVHIGSFPSLEPTVSEANARAVSLASASKSATFHRINGLSFIDTPISTRLSLDPFKIHTSGFQGALNSYEAIFHMSYPWTWTDPEYKTMVHDCATIIQKLRPHLVVLDPFFSQAVDACRMLEQRYVGLSPNTFKEHVVQPWLEDLWKHPAAFSGYPYPLPWRLILPNAYLVLRRGWARANSKRFKDLVRYRKDHGMAGPLPGPAIQTGNANDYPILLPTRKETEYPCYLPDNFTQCGPILRPSGPITEEDPDLASWLARHPTVLVNLGSHLTYTDEVMGEFMKAFRMLWDKRPGVQILWKILTKTGKVSEEALPSDLRAAIAGGQVRVESWLAVEPVSILKSGHVQCMVHHGGSNSYHEAIAAGVPQVVLPVWYDTYDFASRAEWLGVGLRANQKNTSAVDGIELGQTLIRMLASDEGLAMQDKAKAIAAQLGPKPGRVIAKQLTFTTMASETIAWIGLGNIGRGMSRNISQKGPQSSPIVLYNRTIAKAQAFAESIGSDKATVASTIPEAVKQATISFICVGDDPALDQIINTLTSDESLDLTGKIIVDCSTVHPDTSRRTCATLLARGATFIACPVFGAPNMADAGQLIVIPAGKPEAIERLNPFLECVTAKATIPFPGDDVGRATQLKVVGNTFILNTVETIAESLVLAEKSGLGAEAFQTWIHTWLPGPFAKYADRMVTGDYYKRDEPLMAVDLSRKDLGHASSIASQAGVRLRSTEVTDGYLQEVKKEKGEKGDLAGVYGAIRKEAGLEYDN</sequence>
<proteinExistence type="inferred from homology"/>
<name>A0A5N6TRZ6_ASPAV</name>
<dbReference type="CDD" id="cd03784">
    <property type="entry name" value="GT1_Gtf-like"/>
    <property type="match status" value="1"/>
</dbReference>
<dbReference type="GO" id="GO:0051287">
    <property type="term" value="F:NAD binding"/>
    <property type="evidence" value="ECO:0007669"/>
    <property type="project" value="InterPro"/>
</dbReference>
<dbReference type="Proteomes" id="UP000325780">
    <property type="component" value="Unassembled WGS sequence"/>
</dbReference>
<evidence type="ECO:0000259" key="4">
    <source>
        <dbReference type="Pfam" id="PF06722"/>
    </source>
</evidence>
<feature type="domain" description="3-hydroxyisobutyrate dehydrogenase-like NAD-binding" evidence="5">
    <location>
        <begin position="658"/>
        <end position="777"/>
    </location>
</feature>
<evidence type="ECO:0000259" key="3">
    <source>
        <dbReference type="Pfam" id="PF03446"/>
    </source>
</evidence>
<evidence type="ECO:0000313" key="7">
    <source>
        <dbReference type="Proteomes" id="UP000325780"/>
    </source>
</evidence>
<dbReference type="Gene3D" id="3.40.50.720">
    <property type="entry name" value="NAD(P)-binding Rossmann-like Domain"/>
    <property type="match status" value="1"/>
</dbReference>
<dbReference type="InterPro" id="IPR051265">
    <property type="entry name" value="HIBADH-related_NP60_sf"/>
</dbReference>
<dbReference type="InterPro" id="IPR036291">
    <property type="entry name" value="NAD(P)-bd_dom_sf"/>
</dbReference>
<dbReference type="InterPro" id="IPR013328">
    <property type="entry name" value="6PGD_dom2"/>
</dbReference>
<dbReference type="PANTHER" id="PTHR43580">
    <property type="entry name" value="OXIDOREDUCTASE GLYR1-RELATED"/>
    <property type="match status" value="1"/>
</dbReference>
<dbReference type="Pfam" id="PF06722">
    <property type="entry name" value="EryCIII-like_C"/>
    <property type="match status" value="1"/>
</dbReference>
<dbReference type="GO" id="GO:0050661">
    <property type="term" value="F:NADP binding"/>
    <property type="evidence" value="ECO:0007669"/>
    <property type="project" value="InterPro"/>
</dbReference>
<dbReference type="GO" id="GO:0016758">
    <property type="term" value="F:hexosyltransferase activity"/>
    <property type="evidence" value="ECO:0007669"/>
    <property type="project" value="UniProtKB-ARBA"/>
</dbReference>
<protein>
    <recommendedName>
        <fullName evidence="8">UDP-Glycosyltransferase/glycogen phosphorylase</fullName>
    </recommendedName>
</protein>
<dbReference type="AlphaFoldDB" id="A0A5N6TRZ6"/>
<keyword evidence="2" id="KW-0808">Transferase</keyword>
<dbReference type="InterPro" id="IPR006115">
    <property type="entry name" value="6PGDH_NADP-bd"/>
</dbReference>
<evidence type="ECO:0000256" key="2">
    <source>
        <dbReference type="ARBA" id="ARBA00022679"/>
    </source>
</evidence>
<dbReference type="OrthoDB" id="5835829at2759"/>
<keyword evidence="7" id="KW-1185">Reference proteome</keyword>
<dbReference type="SUPFAM" id="SSF53756">
    <property type="entry name" value="UDP-Glycosyltransferase/glycogen phosphorylase"/>
    <property type="match status" value="1"/>
</dbReference>
<dbReference type="InterPro" id="IPR029154">
    <property type="entry name" value="HIBADH-like_NADP-bd"/>
</dbReference>
<dbReference type="InterPro" id="IPR002213">
    <property type="entry name" value="UDP_glucos_trans"/>
</dbReference>
<dbReference type="InterPro" id="IPR010610">
    <property type="entry name" value="EryCIII-like_C"/>
</dbReference>
<comment type="similarity">
    <text evidence="1">Belongs to the HIBADH-related family. NP60 subfamily.</text>
</comment>
<dbReference type="GO" id="GO:0008194">
    <property type="term" value="F:UDP-glycosyltransferase activity"/>
    <property type="evidence" value="ECO:0007669"/>
    <property type="project" value="InterPro"/>
</dbReference>
<dbReference type="InterPro" id="IPR008927">
    <property type="entry name" value="6-PGluconate_DH-like_C_sf"/>
</dbReference>
<feature type="domain" description="6-phosphogluconate dehydrogenase NADP-binding" evidence="3">
    <location>
        <begin position="486"/>
        <end position="649"/>
    </location>
</feature>
<feature type="domain" description="Erythromycin biosynthesis protein CIII-like C-terminal" evidence="4">
    <location>
        <begin position="377"/>
        <end position="446"/>
    </location>
</feature>
<dbReference type="PANTHER" id="PTHR43580:SF3">
    <property type="entry name" value="6-PHOSPHOGLUCONATE DEHYDROGENASE FAMILY PROTEIN (AFU_ORTHOLOGUE AFUA_2G11600)"/>
    <property type="match status" value="1"/>
</dbReference>
<evidence type="ECO:0008006" key="8">
    <source>
        <dbReference type="Google" id="ProtNLM"/>
    </source>
</evidence>
<accession>A0A5N6TRZ6</accession>
<dbReference type="Gene3D" id="1.10.1040.10">
    <property type="entry name" value="N-(1-d-carboxylethyl)-l-norvaline Dehydrogenase, domain 2"/>
    <property type="match status" value="1"/>
</dbReference>
<dbReference type="EMBL" id="ML742134">
    <property type="protein sequence ID" value="KAE8149115.1"/>
    <property type="molecule type" value="Genomic_DNA"/>
</dbReference>
<reference evidence="6 7" key="1">
    <citation type="submission" date="2019-04" db="EMBL/GenBank/DDBJ databases">
        <title>Friends and foes A comparative genomics study of 23 Aspergillus species from section Flavi.</title>
        <authorList>
            <consortium name="DOE Joint Genome Institute"/>
            <person name="Kjaerbolling I."/>
            <person name="Vesth T."/>
            <person name="Frisvad J.C."/>
            <person name="Nybo J.L."/>
            <person name="Theobald S."/>
            <person name="Kildgaard S."/>
            <person name="Isbrandt T."/>
            <person name="Kuo A."/>
            <person name="Sato A."/>
            <person name="Lyhne E.K."/>
            <person name="Kogle M.E."/>
            <person name="Wiebenga A."/>
            <person name="Kun R.S."/>
            <person name="Lubbers R.J."/>
            <person name="Makela M.R."/>
            <person name="Barry K."/>
            <person name="Chovatia M."/>
            <person name="Clum A."/>
            <person name="Daum C."/>
            <person name="Haridas S."/>
            <person name="He G."/>
            <person name="LaButti K."/>
            <person name="Lipzen A."/>
            <person name="Mondo S."/>
            <person name="Riley R."/>
            <person name="Salamov A."/>
            <person name="Simmons B.A."/>
            <person name="Magnuson J.K."/>
            <person name="Henrissat B."/>
            <person name="Mortensen U.H."/>
            <person name="Larsen T.O."/>
            <person name="Devries R.P."/>
            <person name="Grigoriev I.V."/>
            <person name="Machida M."/>
            <person name="Baker S.E."/>
            <person name="Andersen M.R."/>
        </authorList>
    </citation>
    <scope>NUCLEOTIDE SEQUENCE [LARGE SCALE GENOMIC DNA]</scope>
    <source>
        <strain evidence="6 7">IBT 18842</strain>
    </source>
</reference>
<evidence type="ECO:0000313" key="6">
    <source>
        <dbReference type="EMBL" id="KAE8149115.1"/>
    </source>
</evidence>
<dbReference type="SUPFAM" id="SSF51735">
    <property type="entry name" value="NAD(P)-binding Rossmann-fold domains"/>
    <property type="match status" value="1"/>
</dbReference>
<evidence type="ECO:0000259" key="5">
    <source>
        <dbReference type="Pfam" id="PF14833"/>
    </source>
</evidence>
<dbReference type="Pfam" id="PF03446">
    <property type="entry name" value="NAD_binding_2"/>
    <property type="match status" value="1"/>
</dbReference>
<dbReference type="SUPFAM" id="SSF48179">
    <property type="entry name" value="6-phosphogluconate dehydrogenase C-terminal domain-like"/>
    <property type="match status" value="1"/>
</dbReference>
<dbReference type="Pfam" id="PF14833">
    <property type="entry name" value="NAD_binding_11"/>
    <property type="match status" value="1"/>
</dbReference>
<organism evidence="6 7">
    <name type="scientific">Aspergillus avenaceus</name>
    <dbReference type="NCBI Taxonomy" id="36643"/>
    <lineage>
        <taxon>Eukaryota</taxon>
        <taxon>Fungi</taxon>
        <taxon>Dikarya</taxon>
        <taxon>Ascomycota</taxon>
        <taxon>Pezizomycotina</taxon>
        <taxon>Eurotiomycetes</taxon>
        <taxon>Eurotiomycetidae</taxon>
        <taxon>Eurotiales</taxon>
        <taxon>Aspergillaceae</taxon>
        <taxon>Aspergillus</taxon>
        <taxon>Aspergillus subgen. Circumdati</taxon>
    </lineage>
</organism>
<evidence type="ECO:0000256" key="1">
    <source>
        <dbReference type="ARBA" id="ARBA00007598"/>
    </source>
</evidence>
<gene>
    <name evidence="6" type="ORF">BDV25DRAFT_130633</name>
</gene>